<dbReference type="GO" id="GO:0005884">
    <property type="term" value="C:actin filament"/>
    <property type="evidence" value="ECO:0007669"/>
    <property type="project" value="TreeGrafter"/>
</dbReference>
<gene>
    <name evidence="3" type="ORF">CCAP1982_LOCUS5660</name>
</gene>
<reference evidence="3" key="1">
    <citation type="submission" date="2020-11" db="EMBL/GenBank/DDBJ databases">
        <authorList>
            <person name="Whitehead M."/>
        </authorList>
    </citation>
    <scope>NUCLEOTIDE SEQUENCE</scope>
    <source>
        <strain evidence="3">EGII</strain>
    </source>
</reference>
<dbReference type="Pfam" id="PF06371">
    <property type="entry name" value="Drf_GBD"/>
    <property type="match status" value="1"/>
</dbReference>
<accession>A0A811UDL1</accession>
<dbReference type="GO" id="GO:0030041">
    <property type="term" value="P:actin filament polymerization"/>
    <property type="evidence" value="ECO:0007669"/>
    <property type="project" value="TreeGrafter"/>
</dbReference>
<dbReference type="Gene3D" id="1.25.10.10">
    <property type="entry name" value="Leucine-rich Repeat Variant"/>
    <property type="match status" value="1"/>
</dbReference>
<dbReference type="AlphaFoldDB" id="A0A811UDL1"/>
<comment type="caution">
    <text evidence="3">The sequence shown here is derived from an EMBL/GenBank/DDBJ whole genome shotgun (WGS) entry which is preliminary data.</text>
</comment>
<feature type="domain" description="GBD/FH3" evidence="2">
    <location>
        <begin position="55"/>
        <end position="283"/>
    </location>
</feature>
<dbReference type="SMART" id="SM01140">
    <property type="entry name" value="Drf_GBD"/>
    <property type="match status" value="1"/>
</dbReference>
<dbReference type="OrthoDB" id="1104827at2759"/>
<dbReference type="PANTHER" id="PTHR45691:SF6">
    <property type="entry name" value="PROTEIN DIAPHANOUS"/>
    <property type="match status" value="1"/>
</dbReference>
<protein>
    <submittedName>
        <fullName evidence="3">(Mediterranean fruit fly) hypothetical protein</fullName>
    </submittedName>
</protein>
<organism evidence="3 4">
    <name type="scientific">Ceratitis capitata</name>
    <name type="common">Mediterranean fruit fly</name>
    <name type="synonym">Tephritis capitata</name>
    <dbReference type="NCBI Taxonomy" id="7213"/>
    <lineage>
        <taxon>Eukaryota</taxon>
        <taxon>Metazoa</taxon>
        <taxon>Ecdysozoa</taxon>
        <taxon>Arthropoda</taxon>
        <taxon>Hexapoda</taxon>
        <taxon>Insecta</taxon>
        <taxon>Pterygota</taxon>
        <taxon>Neoptera</taxon>
        <taxon>Endopterygota</taxon>
        <taxon>Diptera</taxon>
        <taxon>Brachycera</taxon>
        <taxon>Muscomorpha</taxon>
        <taxon>Tephritoidea</taxon>
        <taxon>Tephritidae</taxon>
        <taxon>Ceratitis</taxon>
        <taxon>Ceratitis</taxon>
    </lineage>
</organism>
<dbReference type="InterPro" id="IPR016024">
    <property type="entry name" value="ARM-type_fold"/>
</dbReference>
<dbReference type="GO" id="GO:0031267">
    <property type="term" value="F:small GTPase binding"/>
    <property type="evidence" value="ECO:0007669"/>
    <property type="project" value="InterPro"/>
</dbReference>
<dbReference type="PANTHER" id="PTHR45691">
    <property type="entry name" value="PROTEIN DIAPHANOUS"/>
    <property type="match status" value="1"/>
</dbReference>
<dbReference type="GO" id="GO:0003779">
    <property type="term" value="F:actin binding"/>
    <property type="evidence" value="ECO:0007669"/>
    <property type="project" value="InterPro"/>
</dbReference>
<proteinExistence type="predicted"/>
<evidence type="ECO:0000313" key="4">
    <source>
        <dbReference type="Proteomes" id="UP000606786"/>
    </source>
</evidence>
<feature type="region of interest" description="Disordered" evidence="1">
    <location>
        <begin position="24"/>
        <end position="44"/>
    </location>
</feature>
<dbReference type="EMBL" id="CAJHJT010000012">
    <property type="protein sequence ID" value="CAD6996999.1"/>
    <property type="molecule type" value="Genomic_DNA"/>
</dbReference>
<evidence type="ECO:0000313" key="3">
    <source>
        <dbReference type="EMBL" id="CAD6996999.1"/>
    </source>
</evidence>
<sequence>MSRNDKTKTASTDSWFEGWFGSQKKKNNSNVSNIPPKPNTVDNNEVDVQELEYRIKNLGDNEIHSKFLEILEDMNIPKDKREPLLAKALEEKRKMIFMHLKGKSSNEHRSSSRFEKPSDYIEYLRNKEHSENKIYQCLESLRVALTSNPISWIKEFGEDGINEIVLLLRRCLKERGFDRIEFECIRCLKAVMNNTWGLNLVLTPELHTVILLLAQSLNPRRPQTMCEAVKLLASFCLVPERNGYDKVLRAITSAASNNYKSSERFKPIVDALFMEEKVIQKEI</sequence>
<dbReference type="PROSITE" id="PS51232">
    <property type="entry name" value="GBD_FH3"/>
    <property type="match status" value="1"/>
</dbReference>
<dbReference type="Gene3D" id="1.10.20.40">
    <property type="entry name" value="Formin, diaphanous GTPase-binding domain"/>
    <property type="match status" value="1"/>
</dbReference>
<keyword evidence="4" id="KW-1185">Reference proteome</keyword>
<dbReference type="InterPro" id="IPR014768">
    <property type="entry name" value="GBD/FH3_dom"/>
</dbReference>
<evidence type="ECO:0000256" key="1">
    <source>
        <dbReference type="SAM" id="MobiDB-lite"/>
    </source>
</evidence>
<dbReference type="InterPro" id="IPR051412">
    <property type="entry name" value="Formin_Homology_Diaphanous_sf"/>
</dbReference>
<name>A0A811UDL1_CERCA</name>
<dbReference type="Proteomes" id="UP000606786">
    <property type="component" value="Unassembled WGS sequence"/>
</dbReference>
<dbReference type="SUPFAM" id="SSF48371">
    <property type="entry name" value="ARM repeat"/>
    <property type="match status" value="1"/>
</dbReference>
<evidence type="ECO:0000259" key="2">
    <source>
        <dbReference type="PROSITE" id="PS51232"/>
    </source>
</evidence>
<dbReference type="InterPro" id="IPR011989">
    <property type="entry name" value="ARM-like"/>
</dbReference>
<dbReference type="InterPro" id="IPR010473">
    <property type="entry name" value="GTPase-bd"/>
</dbReference>
<dbReference type="InterPro" id="IPR044933">
    <property type="entry name" value="DIA_GBD_sf"/>
</dbReference>